<keyword evidence="2" id="KW-1185">Reference proteome</keyword>
<dbReference type="EMBL" id="JAAFGS010000004">
    <property type="protein sequence ID" value="NGZ76494.1"/>
    <property type="molecule type" value="Genomic_DNA"/>
</dbReference>
<evidence type="ECO:0000313" key="1">
    <source>
        <dbReference type="EMBL" id="NGZ76494.1"/>
    </source>
</evidence>
<dbReference type="SUPFAM" id="SSF52058">
    <property type="entry name" value="L domain-like"/>
    <property type="match status" value="1"/>
</dbReference>
<dbReference type="Proteomes" id="UP000800303">
    <property type="component" value="Unassembled WGS sequence"/>
</dbReference>
<comment type="caution">
    <text evidence="1">The sequence shown here is derived from an EMBL/GenBank/DDBJ whole genome shotgun (WGS) entry which is preliminary data.</text>
</comment>
<sequence>MHTDLFDRLSEPYTAIDREHYLCVGRAADCQVFVDDGAAEARWSRQPDLDPRTLALRLMPTYKQMQAAKFRLPKALGGCSRLDFLQLPLALLTRLQPGDLPQSLRKLMVINTEGPLPDGRIDWDMLGDTSIDSLILYDDADSPDCKAALEGIEALLPRLRYLSFDRRRHGDLASYAPDLEVLLVSGGGNGEWLEDAPAGLRALALLGMGLDFDTALLRPFANLEALLLNGIRSIVDADVLADLGALRELQILNSRKWNRPDRIAELPLNSLMVLDCGRPFRGFRHLFDDARYEKFDIDFS</sequence>
<dbReference type="RefSeq" id="WP_166275327.1">
    <property type="nucleotide sequence ID" value="NZ_JAAFGS010000004.1"/>
</dbReference>
<proteinExistence type="predicted"/>
<reference evidence="1 2" key="1">
    <citation type="submission" date="2020-01" db="EMBL/GenBank/DDBJ databases">
        <title>Polyphasic characterisation and genomic insights into a novel alkali tolerant bacterium VR-M41.</title>
        <authorList>
            <person name="Vemuluri V.R."/>
        </authorList>
    </citation>
    <scope>NUCLEOTIDE SEQUENCE [LARGE SCALE GENOMIC DNA]</scope>
    <source>
        <strain evidence="1 2">VR-M41</strain>
    </source>
</reference>
<gene>
    <name evidence="1" type="ORF">GYN08_14295</name>
</gene>
<evidence type="ECO:0000313" key="2">
    <source>
        <dbReference type="Proteomes" id="UP000800303"/>
    </source>
</evidence>
<accession>A0ABX0F947</accession>
<organism evidence="1 2">
    <name type="scientific">Saccharibacillus alkalitolerans</name>
    <dbReference type="NCBI Taxonomy" id="2705290"/>
    <lineage>
        <taxon>Bacteria</taxon>
        <taxon>Bacillati</taxon>
        <taxon>Bacillota</taxon>
        <taxon>Bacilli</taxon>
        <taxon>Bacillales</taxon>
        <taxon>Paenibacillaceae</taxon>
        <taxon>Saccharibacillus</taxon>
    </lineage>
</organism>
<name>A0ABX0F947_9BACL</name>
<protein>
    <recommendedName>
        <fullName evidence="3">Leucine-rich repeat domain-containing protein</fullName>
    </recommendedName>
</protein>
<evidence type="ECO:0008006" key="3">
    <source>
        <dbReference type="Google" id="ProtNLM"/>
    </source>
</evidence>